<sequence>MKSRFVKKLIAASLVTAMSVSMVACGENTDDAPQSSTSSEESDDSEKYTVITDDEGNPIDLGGIEVVIRDWWTPSEEEEPNNAYEEARQEYRDWIQETYNFTIKEMAISDWGSTPEDFLNYATSGGDEYYVFALRPGSELVAALNSGLMYDLSTLDCLDFSEEKWQANGVHEVMSKGDAIYGMRGIAPEPKGGIYFNKRLLEEAGITADSIYELQENGEWTWDKFEELCSQVQADTDNDGVIDRYAMVNFRSTFYNEAVASNYGDYIAMDENGKYYNDLESNETLDALNWALRMLDTYDYPQPEGSEWDYWVEAFQNGKGAFIAGEAYQASGDWANMEDDFGFVCFPKGPAADDYTNIRSDNVYVIPACYDAEKAWKIAFAYDLYTDPVPGYEDYNDALSGYYDSFRDTESVDLTITRLMENGRVTYNNMIPNLDLGADLLWGISKDNTPAQAAEAIRNTWASYLEEANK</sequence>
<organism evidence="3 4">
    <name type="scientific">Fusicatenibacter saccharivorans</name>
    <dbReference type="NCBI Taxonomy" id="1150298"/>
    <lineage>
        <taxon>Bacteria</taxon>
        <taxon>Bacillati</taxon>
        <taxon>Bacillota</taxon>
        <taxon>Clostridia</taxon>
        <taxon>Lachnospirales</taxon>
        <taxon>Lachnospiraceae</taxon>
        <taxon>Fusicatenibacter</taxon>
    </lineage>
</organism>
<protein>
    <recommendedName>
        <fullName evidence="5">Maltose-binding periplasmic proteins/domains</fullName>
    </recommendedName>
</protein>
<gene>
    <name evidence="3" type="ORF">G5B05_15680</name>
</gene>
<reference evidence="3 4" key="1">
    <citation type="journal article" date="2020" name="Cell Host Microbe">
        <title>Functional and Genomic Variation between Human-Derived Isolates of Lachnospiraceae Reveals Inter- and Intra-Species Diversity.</title>
        <authorList>
            <person name="Sorbara M.T."/>
            <person name="Littmann E.R."/>
            <person name="Fontana E."/>
            <person name="Moody T.U."/>
            <person name="Kohout C.E."/>
            <person name="Gjonbalaj M."/>
            <person name="Eaton V."/>
            <person name="Seok R."/>
            <person name="Leiner I.M."/>
            <person name="Pamer E.G."/>
        </authorList>
    </citation>
    <scope>NUCLEOTIDE SEQUENCE [LARGE SCALE GENOMIC DNA]</scope>
    <source>
        <strain evidence="3 4">MSK.14.54</strain>
    </source>
</reference>
<name>A0ABX2GHC7_9FIRM</name>
<proteinExistence type="predicted"/>
<feature type="chain" id="PRO_5046600645" description="Maltose-binding periplasmic proteins/domains" evidence="2">
    <location>
        <begin position="25"/>
        <end position="470"/>
    </location>
</feature>
<dbReference type="EMBL" id="JAAITQ010000048">
    <property type="protein sequence ID" value="NSE17790.1"/>
    <property type="molecule type" value="Genomic_DNA"/>
</dbReference>
<evidence type="ECO:0000256" key="2">
    <source>
        <dbReference type="SAM" id="SignalP"/>
    </source>
</evidence>
<comment type="caution">
    <text evidence="3">The sequence shown here is derived from an EMBL/GenBank/DDBJ whole genome shotgun (WGS) entry which is preliminary data.</text>
</comment>
<dbReference type="PANTHER" id="PTHR43649">
    <property type="entry name" value="ARABINOSE-BINDING PROTEIN-RELATED"/>
    <property type="match status" value="1"/>
</dbReference>
<dbReference type="InterPro" id="IPR006059">
    <property type="entry name" value="SBP"/>
</dbReference>
<keyword evidence="2" id="KW-0732">Signal</keyword>
<evidence type="ECO:0000313" key="4">
    <source>
        <dbReference type="Proteomes" id="UP000768180"/>
    </source>
</evidence>
<dbReference type="PANTHER" id="PTHR43649:SF12">
    <property type="entry name" value="DIACETYLCHITOBIOSE BINDING PROTEIN DASA"/>
    <property type="match status" value="1"/>
</dbReference>
<evidence type="ECO:0008006" key="5">
    <source>
        <dbReference type="Google" id="ProtNLM"/>
    </source>
</evidence>
<feature type="region of interest" description="Disordered" evidence="1">
    <location>
        <begin position="26"/>
        <end position="56"/>
    </location>
</feature>
<dbReference type="PROSITE" id="PS51257">
    <property type="entry name" value="PROKAR_LIPOPROTEIN"/>
    <property type="match status" value="1"/>
</dbReference>
<evidence type="ECO:0000256" key="1">
    <source>
        <dbReference type="SAM" id="MobiDB-lite"/>
    </source>
</evidence>
<dbReference type="RefSeq" id="WP_117762230.1">
    <property type="nucleotide sequence ID" value="NZ_CABJFB010000027.1"/>
</dbReference>
<accession>A0ABX2GHC7</accession>
<evidence type="ECO:0000313" key="3">
    <source>
        <dbReference type="EMBL" id="NSE17790.1"/>
    </source>
</evidence>
<dbReference type="Proteomes" id="UP000768180">
    <property type="component" value="Unassembled WGS sequence"/>
</dbReference>
<dbReference type="SUPFAM" id="SSF53850">
    <property type="entry name" value="Periplasmic binding protein-like II"/>
    <property type="match status" value="1"/>
</dbReference>
<keyword evidence="4" id="KW-1185">Reference proteome</keyword>
<dbReference type="Gene3D" id="3.40.190.10">
    <property type="entry name" value="Periplasmic binding protein-like II"/>
    <property type="match status" value="1"/>
</dbReference>
<dbReference type="Pfam" id="PF01547">
    <property type="entry name" value="SBP_bac_1"/>
    <property type="match status" value="1"/>
</dbReference>
<feature type="signal peptide" evidence="2">
    <location>
        <begin position="1"/>
        <end position="24"/>
    </location>
</feature>
<dbReference type="InterPro" id="IPR050490">
    <property type="entry name" value="Bact_solute-bd_prot1"/>
</dbReference>